<dbReference type="InterPro" id="IPR036259">
    <property type="entry name" value="MFS_trans_sf"/>
</dbReference>
<evidence type="ECO:0000259" key="9">
    <source>
        <dbReference type="PROSITE" id="PS50850"/>
    </source>
</evidence>
<keyword evidence="5 8" id="KW-1133">Transmembrane helix</keyword>
<evidence type="ECO:0000256" key="4">
    <source>
        <dbReference type="ARBA" id="ARBA00022692"/>
    </source>
</evidence>
<dbReference type="Gene3D" id="1.20.1250.20">
    <property type="entry name" value="MFS general substrate transporter like domains"/>
    <property type="match status" value="1"/>
</dbReference>
<evidence type="ECO:0000256" key="3">
    <source>
        <dbReference type="ARBA" id="ARBA00022448"/>
    </source>
</evidence>
<evidence type="ECO:0000256" key="5">
    <source>
        <dbReference type="ARBA" id="ARBA00022989"/>
    </source>
</evidence>
<dbReference type="Pfam" id="PF00083">
    <property type="entry name" value="Sugar_tr"/>
    <property type="match status" value="1"/>
</dbReference>
<feature type="transmembrane region" description="Helical" evidence="8">
    <location>
        <begin position="341"/>
        <end position="362"/>
    </location>
</feature>
<feature type="domain" description="Major facilitator superfamily (MFS) profile" evidence="9">
    <location>
        <begin position="1"/>
        <end position="490"/>
    </location>
</feature>
<dbReference type="GO" id="GO:0005351">
    <property type="term" value="F:carbohydrate:proton symporter activity"/>
    <property type="evidence" value="ECO:0007669"/>
    <property type="project" value="TreeGrafter"/>
</dbReference>
<dbReference type="InterPro" id="IPR050360">
    <property type="entry name" value="MFS_Sugar_Transporters"/>
</dbReference>
<dbReference type="SUPFAM" id="SSF103473">
    <property type="entry name" value="MFS general substrate transporter"/>
    <property type="match status" value="1"/>
</dbReference>
<feature type="transmembrane region" description="Helical" evidence="8">
    <location>
        <begin position="205"/>
        <end position="225"/>
    </location>
</feature>
<feature type="transmembrane region" description="Helical" evidence="8">
    <location>
        <begin position="464"/>
        <end position="486"/>
    </location>
</feature>
<organism evidence="10 11">
    <name type="scientific">Penicillium nordicum</name>
    <dbReference type="NCBI Taxonomy" id="229535"/>
    <lineage>
        <taxon>Eukaryota</taxon>
        <taxon>Fungi</taxon>
        <taxon>Dikarya</taxon>
        <taxon>Ascomycota</taxon>
        <taxon>Pezizomycotina</taxon>
        <taxon>Eurotiomycetes</taxon>
        <taxon>Eurotiomycetidae</taxon>
        <taxon>Eurotiales</taxon>
        <taxon>Aspergillaceae</taxon>
        <taxon>Penicillium</taxon>
    </lineage>
</organism>
<proteinExistence type="inferred from homology"/>
<feature type="transmembrane region" description="Helical" evidence="8">
    <location>
        <begin position="299"/>
        <end position="321"/>
    </location>
</feature>
<gene>
    <name evidence="10" type="ORF">ACN38_g12706</name>
</gene>
<evidence type="ECO:0000313" key="10">
    <source>
        <dbReference type="EMBL" id="KOS36542.1"/>
    </source>
</evidence>
<dbReference type="GO" id="GO:0016020">
    <property type="term" value="C:membrane"/>
    <property type="evidence" value="ECO:0007669"/>
    <property type="project" value="UniProtKB-SubCell"/>
</dbReference>
<evidence type="ECO:0000256" key="6">
    <source>
        <dbReference type="ARBA" id="ARBA00023136"/>
    </source>
</evidence>
<feature type="transmembrane region" description="Helical" evidence="8">
    <location>
        <begin position="142"/>
        <end position="159"/>
    </location>
</feature>
<keyword evidence="6 8" id="KW-0472">Membrane</keyword>
<evidence type="ECO:0000313" key="11">
    <source>
        <dbReference type="Proteomes" id="UP000037696"/>
    </source>
</evidence>
<feature type="transmembrane region" description="Helical" evidence="8">
    <location>
        <begin position="85"/>
        <end position="103"/>
    </location>
</feature>
<dbReference type="InterPro" id="IPR005828">
    <property type="entry name" value="MFS_sugar_transport-like"/>
</dbReference>
<feature type="transmembrane region" description="Helical" evidence="8">
    <location>
        <begin position="435"/>
        <end position="452"/>
    </location>
</feature>
<keyword evidence="3 7" id="KW-0813">Transport</keyword>
<dbReference type="InterPro" id="IPR020846">
    <property type="entry name" value="MFS_dom"/>
</dbReference>
<dbReference type="InterPro" id="IPR003663">
    <property type="entry name" value="Sugar/inositol_transpt"/>
</dbReference>
<sequence length="534" mass="58911">MTFTVEVRIFVGIRGHEAALYSVRNLTEAQKTLPCSGLNRARRQRYDEGGFSASVGLDSFKQDFKLLPELWKDNPSGMADREANISSFGVLGAAFGSLLALVFTDRIGRLRSWQVFVLLWATGTFVQLFSSGILGLMLFARIWGGLGSGGLTVVAPLYLSEIAPAASRGSIVSIYMVVLLSFLTIGFFINFGVQSGMGFGRAQYRLVQGIPLIPVGFAFLCSFFISDTPRWLASKDRDNEAFVALSCLRGSTDLDDPSLALEYHAIQEQVRMKEQSLGSASTWTIIKEIATCTSYRKRFLLGVLMQTVAQWSGGNGITYYIPQIFTYAGVTGHNTSLITSGIYGVVKLVFTMVFTWGLVDIIGRRQCMLTGIGLQCISHGYLSIYMAIFRGGGNEHASNAAIASVFIYAIGWSIGLCTVQYLYGTEIFPTRIRSVCYATNMALHWLFQFAVVRVTPNMLVTLDVYGAFVFWALVCAVGWFLLALMAPETKGIPMEKMEELFRGRWWMGWKAKVDLSETPSADAQKPGVAEIEKV</sequence>
<reference evidence="10 11" key="1">
    <citation type="submission" date="2015-08" db="EMBL/GenBank/DDBJ databases">
        <title>Genome sequencing of Penicillium nordicum.</title>
        <authorList>
            <person name="Nguyen H.D."/>
            <person name="Seifert K.A."/>
        </authorList>
    </citation>
    <scope>NUCLEOTIDE SEQUENCE [LARGE SCALE GENOMIC DNA]</scope>
    <source>
        <strain evidence="10 11">DAOMC 185683</strain>
    </source>
</reference>
<dbReference type="PANTHER" id="PTHR48022:SF43">
    <property type="entry name" value="QUINATE TRANSPORTER, PUTATIVE (AFU_ORTHOLOGUE AFUA_1G16230)-RELATED"/>
    <property type="match status" value="1"/>
</dbReference>
<dbReference type="AlphaFoldDB" id="A0A0M9W9Q1"/>
<protein>
    <recommendedName>
        <fullName evidence="9">Major facilitator superfamily (MFS) profile domain-containing protein</fullName>
    </recommendedName>
</protein>
<feature type="transmembrane region" description="Helical" evidence="8">
    <location>
        <begin position="400"/>
        <end position="423"/>
    </location>
</feature>
<evidence type="ECO:0000256" key="8">
    <source>
        <dbReference type="SAM" id="Phobius"/>
    </source>
</evidence>
<dbReference type="PANTHER" id="PTHR48022">
    <property type="entry name" value="PLASTIDIC GLUCOSE TRANSPORTER 4"/>
    <property type="match status" value="1"/>
</dbReference>
<comment type="subcellular location">
    <subcellularLocation>
        <location evidence="1">Membrane</location>
        <topology evidence="1">Multi-pass membrane protein</topology>
    </subcellularLocation>
</comment>
<comment type="similarity">
    <text evidence="2 7">Belongs to the major facilitator superfamily. Sugar transporter (TC 2.A.1.1) family.</text>
</comment>
<dbReference type="Proteomes" id="UP000037696">
    <property type="component" value="Unassembled WGS sequence"/>
</dbReference>
<dbReference type="OrthoDB" id="508119at2759"/>
<keyword evidence="11" id="KW-1185">Reference proteome</keyword>
<dbReference type="PROSITE" id="PS50850">
    <property type="entry name" value="MFS"/>
    <property type="match status" value="1"/>
</dbReference>
<name>A0A0M9W9Q1_9EURO</name>
<feature type="transmembrane region" description="Helical" evidence="8">
    <location>
        <begin position="171"/>
        <end position="193"/>
    </location>
</feature>
<evidence type="ECO:0000256" key="1">
    <source>
        <dbReference type="ARBA" id="ARBA00004141"/>
    </source>
</evidence>
<evidence type="ECO:0000256" key="7">
    <source>
        <dbReference type="RuleBase" id="RU003346"/>
    </source>
</evidence>
<keyword evidence="4 8" id="KW-0812">Transmembrane</keyword>
<evidence type="ECO:0000256" key="2">
    <source>
        <dbReference type="ARBA" id="ARBA00010992"/>
    </source>
</evidence>
<accession>A0A0M9W9Q1</accession>
<feature type="transmembrane region" description="Helical" evidence="8">
    <location>
        <begin position="369"/>
        <end position="388"/>
    </location>
</feature>
<comment type="caution">
    <text evidence="10">The sequence shown here is derived from an EMBL/GenBank/DDBJ whole genome shotgun (WGS) entry which is preliminary data.</text>
</comment>
<dbReference type="NCBIfam" id="TIGR00879">
    <property type="entry name" value="SP"/>
    <property type="match status" value="1"/>
</dbReference>
<dbReference type="EMBL" id="LHQQ01000435">
    <property type="protein sequence ID" value="KOS36542.1"/>
    <property type="molecule type" value="Genomic_DNA"/>
</dbReference>
<feature type="transmembrane region" description="Helical" evidence="8">
    <location>
        <begin position="115"/>
        <end position="136"/>
    </location>
</feature>
<dbReference type="PRINTS" id="PR00171">
    <property type="entry name" value="SUGRTRNSPORT"/>
</dbReference>